<evidence type="ECO:0000313" key="2">
    <source>
        <dbReference type="Proteomes" id="UP000790347"/>
    </source>
</evidence>
<dbReference type="AlphaFoldDB" id="A0A922HSG6"/>
<protein>
    <submittedName>
        <fullName evidence="1">Uncharacterized protein</fullName>
    </submittedName>
</protein>
<proteinExistence type="predicted"/>
<dbReference type="Proteomes" id="UP000790347">
    <property type="component" value="Unassembled WGS sequence"/>
</dbReference>
<accession>A0A922HSG6</accession>
<comment type="caution">
    <text evidence="1">The sequence shown here is derived from an EMBL/GenBank/DDBJ whole genome shotgun (WGS) entry which is preliminary data.</text>
</comment>
<keyword evidence="2" id="KW-1185">Reference proteome</keyword>
<evidence type="ECO:0000313" key="1">
    <source>
        <dbReference type="EMBL" id="KAH9506868.1"/>
    </source>
</evidence>
<sequence length="87" mass="10291">MDNDFDLIYKRFHDSIIIMRTRLNLDNPCLKSTKNLIDTSDNSERQNNCRILTFVHFLPPFFDKISSSCGFKTSAQRFDMRQVQPQD</sequence>
<organism evidence="1 2">
    <name type="scientific">Dermatophagoides farinae</name>
    <name type="common">American house dust mite</name>
    <dbReference type="NCBI Taxonomy" id="6954"/>
    <lineage>
        <taxon>Eukaryota</taxon>
        <taxon>Metazoa</taxon>
        <taxon>Ecdysozoa</taxon>
        <taxon>Arthropoda</taxon>
        <taxon>Chelicerata</taxon>
        <taxon>Arachnida</taxon>
        <taxon>Acari</taxon>
        <taxon>Acariformes</taxon>
        <taxon>Sarcoptiformes</taxon>
        <taxon>Astigmata</taxon>
        <taxon>Psoroptidia</taxon>
        <taxon>Analgoidea</taxon>
        <taxon>Pyroglyphidae</taxon>
        <taxon>Dermatophagoidinae</taxon>
        <taxon>Dermatophagoides</taxon>
    </lineage>
</organism>
<gene>
    <name evidence="1" type="ORF">DERF_011580</name>
</gene>
<name>A0A922HSG6_DERFA</name>
<reference evidence="1" key="2">
    <citation type="journal article" date="2022" name="Res Sq">
        <title>Comparative Genomics Reveals Insights into the Divergent Evolution of Astigmatic Mites and Household Pest Adaptations.</title>
        <authorList>
            <person name="Xiong Q."/>
            <person name="Wan A.T.-Y."/>
            <person name="Liu X.-Y."/>
            <person name="Fung C.S.-H."/>
            <person name="Xiao X."/>
            <person name="Malainual N."/>
            <person name="Hou J."/>
            <person name="Wang L."/>
            <person name="Wang M."/>
            <person name="Yang K."/>
            <person name="Cui Y."/>
            <person name="Leung E."/>
            <person name="Nong W."/>
            <person name="Shin S.-K."/>
            <person name="Au S."/>
            <person name="Jeong K.Y."/>
            <person name="Chew F.T."/>
            <person name="Hui J."/>
            <person name="Leung T.F."/>
            <person name="Tungtrongchitr A."/>
            <person name="Zhong N."/>
            <person name="Liu Z."/>
            <person name="Tsui S."/>
        </authorList>
    </citation>
    <scope>NUCLEOTIDE SEQUENCE</scope>
    <source>
        <strain evidence="1">Derf</strain>
        <tissue evidence="1">Whole organism</tissue>
    </source>
</reference>
<dbReference type="EMBL" id="ASGP02000005">
    <property type="protein sequence ID" value="KAH9506868.1"/>
    <property type="molecule type" value="Genomic_DNA"/>
</dbReference>
<reference evidence="1" key="1">
    <citation type="submission" date="2013-05" db="EMBL/GenBank/DDBJ databases">
        <authorList>
            <person name="Yim A.K.Y."/>
            <person name="Chan T.F."/>
            <person name="Ji K.M."/>
            <person name="Liu X.Y."/>
            <person name="Zhou J.W."/>
            <person name="Li R.Q."/>
            <person name="Yang K.Y."/>
            <person name="Li J."/>
            <person name="Li M."/>
            <person name="Law P.T.W."/>
            <person name="Wu Y.L."/>
            <person name="Cai Z.L."/>
            <person name="Qin H."/>
            <person name="Bao Y."/>
            <person name="Leung R.K.K."/>
            <person name="Ng P.K.S."/>
            <person name="Zou J."/>
            <person name="Zhong X.J."/>
            <person name="Ran P.X."/>
            <person name="Zhong N.S."/>
            <person name="Liu Z.G."/>
            <person name="Tsui S.K.W."/>
        </authorList>
    </citation>
    <scope>NUCLEOTIDE SEQUENCE</scope>
    <source>
        <strain evidence="1">Derf</strain>
        <tissue evidence="1">Whole organism</tissue>
    </source>
</reference>